<sequence>MSGGVETSSMTVTNATKGSSDGKRGTTATGPAWGNLAIDGASSSRQDHTYLGQRYEATIFDMKRAWGGLELRIKTRELQATQMGVLRRRHSLEDSLAFRKCLRTG</sequence>
<gene>
    <name evidence="2" type="ORF">LTRI10_LOCUS20986</name>
</gene>
<evidence type="ECO:0000313" key="3">
    <source>
        <dbReference type="Proteomes" id="UP001497516"/>
    </source>
</evidence>
<evidence type="ECO:0000313" key="2">
    <source>
        <dbReference type="EMBL" id="CAL1379469.1"/>
    </source>
</evidence>
<accession>A0AAV2E115</accession>
<organism evidence="2 3">
    <name type="scientific">Linum trigynum</name>
    <dbReference type="NCBI Taxonomy" id="586398"/>
    <lineage>
        <taxon>Eukaryota</taxon>
        <taxon>Viridiplantae</taxon>
        <taxon>Streptophyta</taxon>
        <taxon>Embryophyta</taxon>
        <taxon>Tracheophyta</taxon>
        <taxon>Spermatophyta</taxon>
        <taxon>Magnoliopsida</taxon>
        <taxon>eudicotyledons</taxon>
        <taxon>Gunneridae</taxon>
        <taxon>Pentapetalae</taxon>
        <taxon>rosids</taxon>
        <taxon>fabids</taxon>
        <taxon>Malpighiales</taxon>
        <taxon>Linaceae</taxon>
        <taxon>Linum</taxon>
    </lineage>
</organism>
<feature type="region of interest" description="Disordered" evidence="1">
    <location>
        <begin position="1"/>
        <end position="40"/>
    </location>
</feature>
<evidence type="ECO:0000256" key="1">
    <source>
        <dbReference type="SAM" id="MobiDB-lite"/>
    </source>
</evidence>
<proteinExistence type="predicted"/>
<keyword evidence="3" id="KW-1185">Reference proteome</keyword>
<feature type="compositionally biased region" description="Polar residues" evidence="1">
    <location>
        <begin position="1"/>
        <end position="19"/>
    </location>
</feature>
<reference evidence="2 3" key="1">
    <citation type="submission" date="2024-04" db="EMBL/GenBank/DDBJ databases">
        <authorList>
            <person name="Fracassetti M."/>
        </authorList>
    </citation>
    <scope>NUCLEOTIDE SEQUENCE [LARGE SCALE GENOMIC DNA]</scope>
</reference>
<name>A0AAV2E115_9ROSI</name>
<dbReference type="Proteomes" id="UP001497516">
    <property type="component" value="Chromosome 3"/>
</dbReference>
<dbReference type="EMBL" id="OZ034816">
    <property type="protein sequence ID" value="CAL1379469.1"/>
    <property type="molecule type" value="Genomic_DNA"/>
</dbReference>
<protein>
    <submittedName>
        <fullName evidence="2">Uncharacterized protein</fullName>
    </submittedName>
</protein>
<dbReference type="AlphaFoldDB" id="A0AAV2E115"/>